<dbReference type="KEGG" id="ptkz:JDV02_008412"/>
<name>A0A9Q8QPK2_9HYPO</name>
<feature type="chain" id="PRO_5040167562" description="Six-bladed beta-propeller, TolB-like protein" evidence="1">
    <location>
        <begin position="25"/>
        <end position="362"/>
    </location>
</feature>
<sequence>MPWTKTTLALAAVVLATGPGAAAAASGAVRLQQLYQFPNATQFVENIAIRPNGQLLLSTFDDGHLFTLDPRQHHGGCGGGDEDEDYAARLVVKVPGVTALSGMAEIALDVFAVSGGVSNASDYSFVAGTARILTLDFSRRRAAAGGGGGGDGDAPVVRTAAWLPDAGTLNGMAALPRHPHVVLSADSKTGRVLRTDTATGRVDVAFADPALAPPDAATTTTLPPGVPPLGINGLKIHGGFLYLTTTAERVFARVAIDEWGRPRHGTQPELERIAQLSSSASSPRVPDDFSVARDGTAYVATHVDALVRVAPDGRWTELVGPDGDVKLDSPTATALTRDEKTLYVVTAGGSGGKGGQVVAVHL</sequence>
<dbReference type="Gene3D" id="2.120.10.30">
    <property type="entry name" value="TolB, C-terminal domain"/>
    <property type="match status" value="1"/>
</dbReference>
<evidence type="ECO:0000313" key="2">
    <source>
        <dbReference type="EMBL" id="UNI22531.1"/>
    </source>
</evidence>
<keyword evidence="1" id="KW-0732">Signal</keyword>
<evidence type="ECO:0000313" key="3">
    <source>
        <dbReference type="Proteomes" id="UP000829364"/>
    </source>
</evidence>
<proteinExistence type="predicted"/>
<feature type="signal peptide" evidence="1">
    <location>
        <begin position="1"/>
        <end position="24"/>
    </location>
</feature>
<dbReference type="PANTHER" id="PTHR42060">
    <property type="entry name" value="NHL REPEAT-CONTAINING PROTEIN-RELATED"/>
    <property type="match status" value="1"/>
</dbReference>
<dbReference type="EMBL" id="CP086361">
    <property type="protein sequence ID" value="UNI22531.1"/>
    <property type="molecule type" value="Genomic_DNA"/>
</dbReference>
<dbReference type="AlphaFoldDB" id="A0A9Q8QPK2"/>
<accession>A0A9Q8QPK2</accession>
<dbReference type="OrthoDB" id="9977941at2759"/>
<evidence type="ECO:0008006" key="4">
    <source>
        <dbReference type="Google" id="ProtNLM"/>
    </source>
</evidence>
<dbReference type="GeneID" id="72070358"/>
<dbReference type="Proteomes" id="UP000829364">
    <property type="component" value="Chromosome 8"/>
</dbReference>
<dbReference type="PANTHER" id="PTHR42060:SF1">
    <property type="entry name" value="NHL REPEAT-CONTAINING PROTEIN"/>
    <property type="match status" value="1"/>
</dbReference>
<protein>
    <recommendedName>
        <fullName evidence="4">Six-bladed beta-propeller, TolB-like protein</fullName>
    </recommendedName>
</protein>
<dbReference type="RefSeq" id="XP_047846012.1">
    <property type="nucleotide sequence ID" value="XM_047990006.1"/>
</dbReference>
<dbReference type="InterPro" id="IPR052998">
    <property type="entry name" value="Hetero-Diels-Alderase-like"/>
</dbReference>
<dbReference type="InterPro" id="IPR011042">
    <property type="entry name" value="6-blade_b-propeller_TolB-like"/>
</dbReference>
<evidence type="ECO:0000256" key="1">
    <source>
        <dbReference type="SAM" id="SignalP"/>
    </source>
</evidence>
<dbReference type="SUPFAM" id="SSF63829">
    <property type="entry name" value="Calcium-dependent phosphotriesterase"/>
    <property type="match status" value="1"/>
</dbReference>
<gene>
    <name evidence="2" type="ORF">JDV02_008412</name>
</gene>
<reference evidence="2" key="1">
    <citation type="submission" date="2021-11" db="EMBL/GenBank/DDBJ databases">
        <title>Purpureocillium_takamizusanense_genome.</title>
        <authorList>
            <person name="Nguyen N.-H."/>
        </authorList>
    </citation>
    <scope>NUCLEOTIDE SEQUENCE</scope>
    <source>
        <strain evidence="2">PT3</strain>
    </source>
</reference>
<keyword evidence="3" id="KW-1185">Reference proteome</keyword>
<organism evidence="2 3">
    <name type="scientific">Purpureocillium takamizusanense</name>
    <dbReference type="NCBI Taxonomy" id="2060973"/>
    <lineage>
        <taxon>Eukaryota</taxon>
        <taxon>Fungi</taxon>
        <taxon>Dikarya</taxon>
        <taxon>Ascomycota</taxon>
        <taxon>Pezizomycotina</taxon>
        <taxon>Sordariomycetes</taxon>
        <taxon>Hypocreomycetidae</taxon>
        <taxon>Hypocreales</taxon>
        <taxon>Ophiocordycipitaceae</taxon>
        <taxon>Purpureocillium</taxon>
    </lineage>
</organism>